<dbReference type="GO" id="GO:0004222">
    <property type="term" value="F:metalloendopeptidase activity"/>
    <property type="evidence" value="ECO:0007669"/>
    <property type="project" value="InterPro"/>
</dbReference>
<dbReference type="GO" id="GO:0046872">
    <property type="term" value="F:metal ion binding"/>
    <property type="evidence" value="ECO:0007669"/>
    <property type="project" value="UniProtKB-KW"/>
</dbReference>
<dbReference type="PANTHER" id="PTHR43221">
    <property type="entry name" value="PROTEASE HTPX"/>
    <property type="match status" value="1"/>
</dbReference>
<evidence type="ECO:0000313" key="14">
    <source>
        <dbReference type="EMBL" id="RJG17229.1"/>
    </source>
</evidence>
<evidence type="ECO:0000313" key="15">
    <source>
        <dbReference type="Proteomes" id="UP000283734"/>
    </source>
</evidence>
<dbReference type="InterPro" id="IPR050083">
    <property type="entry name" value="HtpX_protease"/>
</dbReference>
<sequence length="629" mass="68107">MDFFQHQERARRKTGLLVLYFVVAVVAVIASVTAAMLLILHFSGAGVSLQAPWAHPLTAWIALGTFVVIVGGCLVKTWQLRKGGPALAEMMGAKPINATTTDNSEQRLLNVVEEMSIAAGIPAPRIYVLEQEPAINAFAAGFRPSEAIVAVTRGTLDKLSRDELQAIIGHEFSHILNADIRINLRMVAVLAGILAVGKVGEHLLHSQRHQSRSSRRNNKGNLVIVGLALMVIGYVGLFFGRLIKAAISRQRELLADASAVQFTRNPDGLAGALIQVRNNGGSYLANAHAEDMSHMCFVLPVKMHLQRWLSTHPPVDERLTALGEGWVARARARARQSGDPSPNPLSAPQAANVDGSLGFAPGASPVRVSSQVGTVKDADIDWAQTTLAQLPEEIRQSLRQPQGARRALLALILASNRNDTAHQLRQAGLADDQPALETLAEALRPLGATLRLPVIDLALPALKNEPRAAREQLLAELESLAKADNTFSLFEWALLGLARQQLGERAGRNRHTRFHRYGAVAAELQLLFSLLVWASGATQDTGTALFSRYTQGLLPAGRTLLPLTHCSSDKLFQAVDRLTDLSPLLKGPIIDSAVDLAMDDGELKTRERETLRALSSLLECPLPPCFADH</sequence>
<feature type="transmembrane region" description="Helical" evidence="12">
    <location>
        <begin position="220"/>
        <end position="243"/>
    </location>
</feature>
<keyword evidence="7" id="KW-0862">Zinc</keyword>
<keyword evidence="2" id="KW-1003">Cell membrane</keyword>
<evidence type="ECO:0000256" key="10">
    <source>
        <dbReference type="ARBA" id="ARBA00023136"/>
    </source>
</evidence>
<dbReference type="EMBL" id="QYYA01000003">
    <property type="protein sequence ID" value="RJG17229.1"/>
    <property type="molecule type" value="Genomic_DNA"/>
</dbReference>
<dbReference type="InterPro" id="IPR001915">
    <property type="entry name" value="Peptidase_M48"/>
</dbReference>
<evidence type="ECO:0000256" key="3">
    <source>
        <dbReference type="ARBA" id="ARBA00022670"/>
    </source>
</evidence>
<keyword evidence="6" id="KW-0378">Hydrolase</keyword>
<keyword evidence="8 12" id="KW-1133">Transmembrane helix</keyword>
<dbReference type="OrthoDB" id="15218at2"/>
<keyword evidence="3 14" id="KW-0645">Protease</keyword>
<protein>
    <submittedName>
        <fullName evidence="14">Protease</fullName>
    </submittedName>
</protein>
<feature type="region of interest" description="Disordered" evidence="11">
    <location>
        <begin position="332"/>
        <end position="358"/>
    </location>
</feature>
<evidence type="ECO:0000256" key="8">
    <source>
        <dbReference type="ARBA" id="ARBA00022989"/>
    </source>
</evidence>
<accession>A0A418XWN0</accession>
<keyword evidence="15" id="KW-1185">Reference proteome</keyword>
<comment type="caution">
    <text evidence="14">The sequence shown here is derived from an EMBL/GenBank/DDBJ whole genome shotgun (WGS) entry which is preliminary data.</text>
</comment>
<feature type="transmembrane region" description="Helical" evidence="12">
    <location>
        <begin position="53"/>
        <end position="75"/>
    </location>
</feature>
<organism evidence="14 15">
    <name type="scientific">Alcanivorax profundi</name>
    <dbReference type="NCBI Taxonomy" id="2338368"/>
    <lineage>
        <taxon>Bacteria</taxon>
        <taxon>Pseudomonadati</taxon>
        <taxon>Pseudomonadota</taxon>
        <taxon>Gammaproteobacteria</taxon>
        <taxon>Oceanospirillales</taxon>
        <taxon>Alcanivoracaceae</taxon>
        <taxon>Alcanivorax</taxon>
    </lineage>
</organism>
<evidence type="ECO:0000256" key="4">
    <source>
        <dbReference type="ARBA" id="ARBA00022692"/>
    </source>
</evidence>
<feature type="domain" description="Peptidase M48" evidence="13">
    <location>
        <begin position="105"/>
        <end position="322"/>
    </location>
</feature>
<evidence type="ECO:0000256" key="12">
    <source>
        <dbReference type="SAM" id="Phobius"/>
    </source>
</evidence>
<evidence type="ECO:0000256" key="11">
    <source>
        <dbReference type="SAM" id="MobiDB-lite"/>
    </source>
</evidence>
<evidence type="ECO:0000256" key="9">
    <source>
        <dbReference type="ARBA" id="ARBA00023049"/>
    </source>
</evidence>
<dbReference type="CDD" id="cd07340">
    <property type="entry name" value="M48B_Htpx_like"/>
    <property type="match status" value="1"/>
</dbReference>
<gene>
    <name evidence="14" type="ORF">D4A39_10875</name>
</gene>
<evidence type="ECO:0000259" key="13">
    <source>
        <dbReference type="Pfam" id="PF01435"/>
    </source>
</evidence>
<evidence type="ECO:0000256" key="1">
    <source>
        <dbReference type="ARBA" id="ARBA00001947"/>
    </source>
</evidence>
<keyword evidence="5" id="KW-0479">Metal-binding</keyword>
<dbReference type="GO" id="GO:0006508">
    <property type="term" value="P:proteolysis"/>
    <property type="evidence" value="ECO:0007669"/>
    <property type="project" value="UniProtKB-KW"/>
</dbReference>
<evidence type="ECO:0000256" key="2">
    <source>
        <dbReference type="ARBA" id="ARBA00022475"/>
    </source>
</evidence>
<reference evidence="14 15" key="1">
    <citation type="submission" date="2018-09" db="EMBL/GenBank/DDBJ databases">
        <title>Alcanivorax profundi sp. nov., isolated from 1000 m-depth seawater of the Mariana Trench.</title>
        <authorList>
            <person name="Liu J."/>
        </authorList>
    </citation>
    <scope>NUCLEOTIDE SEQUENCE [LARGE SCALE GENOMIC DNA]</scope>
    <source>
        <strain evidence="14 15">MTEO17</strain>
    </source>
</reference>
<evidence type="ECO:0000256" key="7">
    <source>
        <dbReference type="ARBA" id="ARBA00022833"/>
    </source>
</evidence>
<dbReference type="Pfam" id="PF01435">
    <property type="entry name" value="Peptidase_M48"/>
    <property type="match status" value="1"/>
</dbReference>
<keyword evidence="10 12" id="KW-0472">Membrane</keyword>
<evidence type="ECO:0000256" key="6">
    <source>
        <dbReference type="ARBA" id="ARBA00022801"/>
    </source>
</evidence>
<proteinExistence type="predicted"/>
<keyword evidence="4 12" id="KW-0812">Transmembrane</keyword>
<dbReference type="PANTHER" id="PTHR43221:SF2">
    <property type="entry name" value="PROTEASE HTPX HOMOLOG"/>
    <property type="match status" value="1"/>
</dbReference>
<dbReference type="RefSeq" id="WP_119918100.1">
    <property type="nucleotide sequence ID" value="NZ_CAXGPP010000002.1"/>
</dbReference>
<evidence type="ECO:0000256" key="5">
    <source>
        <dbReference type="ARBA" id="ARBA00022723"/>
    </source>
</evidence>
<comment type="cofactor">
    <cofactor evidence="1">
        <name>Zn(2+)</name>
        <dbReference type="ChEBI" id="CHEBI:29105"/>
    </cofactor>
</comment>
<keyword evidence="9" id="KW-0482">Metalloprotease</keyword>
<dbReference type="Gene3D" id="3.30.2010.10">
    <property type="entry name" value="Metalloproteases ('zincins'), catalytic domain"/>
    <property type="match status" value="1"/>
</dbReference>
<dbReference type="AlphaFoldDB" id="A0A418XWN0"/>
<name>A0A418XWN0_9GAMM</name>
<dbReference type="Proteomes" id="UP000283734">
    <property type="component" value="Unassembled WGS sequence"/>
</dbReference>
<feature type="transmembrane region" description="Helical" evidence="12">
    <location>
        <begin position="16"/>
        <end position="41"/>
    </location>
</feature>